<accession>A0AA86PV17</accession>
<organism evidence="2">
    <name type="scientific">Hexamita inflata</name>
    <dbReference type="NCBI Taxonomy" id="28002"/>
    <lineage>
        <taxon>Eukaryota</taxon>
        <taxon>Metamonada</taxon>
        <taxon>Diplomonadida</taxon>
        <taxon>Hexamitidae</taxon>
        <taxon>Hexamitinae</taxon>
        <taxon>Hexamita</taxon>
    </lineage>
</organism>
<feature type="compositionally biased region" description="Basic and acidic residues" evidence="1">
    <location>
        <begin position="42"/>
        <end position="73"/>
    </location>
</feature>
<evidence type="ECO:0000313" key="3">
    <source>
        <dbReference type="EMBL" id="CAL5993377.1"/>
    </source>
</evidence>
<gene>
    <name evidence="3" type="ORF">HINF_LOCUS13034</name>
    <name evidence="2" type="ORF">HINF_LOCUS29545</name>
</gene>
<evidence type="ECO:0000313" key="4">
    <source>
        <dbReference type="Proteomes" id="UP001642409"/>
    </source>
</evidence>
<keyword evidence="4" id="KW-1185">Reference proteome</keyword>
<evidence type="ECO:0000256" key="1">
    <source>
        <dbReference type="SAM" id="MobiDB-lite"/>
    </source>
</evidence>
<dbReference type="EMBL" id="CATOUU010000697">
    <property type="protein sequence ID" value="CAI9941900.1"/>
    <property type="molecule type" value="Genomic_DNA"/>
</dbReference>
<reference evidence="3 4" key="2">
    <citation type="submission" date="2024-07" db="EMBL/GenBank/DDBJ databases">
        <authorList>
            <person name="Akdeniz Z."/>
        </authorList>
    </citation>
    <scope>NUCLEOTIDE SEQUENCE [LARGE SCALE GENOMIC DNA]</scope>
</reference>
<dbReference type="EMBL" id="CAXDID020000030">
    <property type="protein sequence ID" value="CAL5993377.1"/>
    <property type="molecule type" value="Genomic_DNA"/>
</dbReference>
<dbReference type="AlphaFoldDB" id="A0AA86PV17"/>
<comment type="caution">
    <text evidence="2">The sequence shown here is derived from an EMBL/GenBank/DDBJ whole genome shotgun (WGS) entry which is preliminary data.</text>
</comment>
<name>A0AA86PV17_9EUKA</name>
<sequence length="229" mass="27601">MTHSTATIQQYIQTQQIYIRYFGKQKQYKYNNNKNKQYKNIGKRDRQASRVWEQGKKAKPKATLDRTSSEQPSRIEDLEHERVRKNQLIQKQYNINNPFNQKLTKVNVFDLFRDQLEQFHQFNANLPLIKEEELNVERFQLIRTQTKSISINFYTSFLNYHFQPPYKRNTVVSEPTLILTNVYVITINTNKQIQINTINTKGQKKQQNRKETLLNIELIYSQNQYKKQF</sequence>
<protein>
    <submittedName>
        <fullName evidence="3">Hypothetical_protein</fullName>
    </submittedName>
</protein>
<reference evidence="2" key="1">
    <citation type="submission" date="2023-06" db="EMBL/GenBank/DDBJ databases">
        <authorList>
            <person name="Kurt Z."/>
        </authorList>
    </citation>
    <scope>NUCLEOTIDE SEQUENCE</scope>
</reference>
<feature type="region of interest" description="Disordered" evidence="1">
    <location>
        <begin position="41"/>
        <end position="73"/>
    </location>
</feature>
<evidence type="ECO:0000313" key="2">
    <source>
        <dbReference type="EMBL" id="CAI9941900.1"/>
    </source>
</evidence>
<proteinExistence type="predicted"/>
<dbReference type="Proteomes" id="UP001642409">
    <property type="component" value="Unassembled WGS sequence"/>
</dbReference>